<comment type="caution">
    <text evidence="1">The sequence shown here is derived from an EMBL/GenBank/DDBJ whole genome shotgun (WGS) entry which is preliminary data.</text>
</comment>
<proteinExistence type="predicted"/>
<protein>
    <recommendedName>
        <fullName evidence="3">Reverse transcriptase Ty1/copia-type domain-containing protein</fullName>
    </recommendedName>
</protein>
<gene>
    <name evidence="1" type="ORF">CR513_52915</name>
</gene>
<sequence>MKKDIRYNIMNIYVDDLIYTGNDKGIITKFKEFMIFAKKLEAIFICQKKYVIDFFKNFAMFESKHVKNSIVLVFKINRDVNGATMDNT</sequence>
<reference evidence="1" key="1">
    <citation type="submission" date="2018-05" db="EMBL/GenBank/DDBJ databases">
        <title>Draft genome of Mucuna pruriens seed.</title>
        <authorList>
            <person name="Nnadi N.E."/>
            <person name="Vos R."/>
            <person name="Hasami M.H."/>
            <person name="Devisetty U.K."/>
            <person name="Aguiy J.C."/>
        </authorList>
    </citation>
    <scope>NUCLEOTIDE SEQUENCE [LARGE SCALE GENOMIC DNA]</scope>
    <source>
        <strain evidence="1">JCA_2017</strain>
    </source>
</reference>
<accession>A0A371EQ15</accession>
<dbReference type="EMBL" id="QJKJ01012672">
    <property type="protein sequence ID" value="RDX68132.1"/>
    <property type="molecule type" value="Genomic_DNA"/>
</dbReference>
<keyword evidence="2" id="KW-1185">Reference proteome</keyword>
<organism evidence="1 2">
    <name type="scientific">Mucuna pruriens</name>
    <name type="common">Velvet bean</name>
    <name type="synonym">Dolichos pruriens</name>
    <dbReference type="NCBI Taxonomy" id="157652"/>
    <lineage>
        <taxon>Eukaryota</taxon>
        <taxon>Viridiplantae</taxon>
        <taxon>Streptophyta</taxon>
        <taxon>Embryophyta</taxon>
        <taxon>Tracheophyta</taxon>
        <taxon>Spermatophyta</taxon>
        <taxon>Magnoliopsida</taxon>
        <taxon>eudicotyledons</taxon>
        <taxon>Gunneridae</taxon>
        <taxon>Pentapetalae</taxon>
        <taxon>rosids</taxon>
        <taxon>fabids</taxon>
        <taxon>Fabales</taxon>
        <taxon>Fabaceae</taxon>
        <taxon>Papilionoideae</taxon>
        <taxon>50 kb inversion clade</taxon>
        <taxon>NPAAA clade</taxon>
        <taxon>indigoferoid/millettioid clade</taxon>
        <taxon>Phaseoleae</taxon>
        <taxon>Mucuna</taxon>
    </lineage>
</organism>
<dbReference type="Proteomes" id="UP000257109">
    <property type="component" value="Unassembled WGS sequence"/>
</dbReference>
<name>A0A371EQ15_MUCPR</name>
<evidence type="ECO:0008006" key="3">
    <source>
        <dbReference type="Google" id="ProtNLM"/>
    </source>
</evidence>
<evidence type="ECO:0000313" key="2">
    <source>
        <dbReference type="Proteomes" id="UP000257109"/>
    </source>
</evidence>
<evidence type="ECO:0000313" key="1">
    <source>
        <dbReference type="EMBL" id="RDX68132.1"/>
    </source>
</evidence>
<dbReference type="AlphaFoldDB" id="A0A371EQ15"/>
<feature type="non-terminal residue" evidence="1">
    <location>
        <position position="1"/>
    </location>
</feature>